<organism evidence="1 2">
    <name type="scientific">Plasmodium malariae</name>
    <dbReference type="NCBI Taxonomy" id="5858"/>
    <lineage>
        <taxon>Eukaryota</taxon>
        <taxon>Sar</taxon>
        <taxon>Alveolata</taxon>
        <taxon>Apicomplexa</taxon>
        <taxon>Aconoidasida</taxon>
        <taxon>Haemosporida</taxon>
        <taxon>Plasmodiidae</taxon>
        <taxon>Plasmodium</taxon>
        <taxon>Plasmodium (Plasmodium)</taxon>
    </lineage>
</organism>
<feature type="non-terminal residue" evidence="1">
    <location>
        <position position="449"/>
    </location>
</feature>
<evidence type="ECO:0000313" key="1">
    <source>
        <dbReference type="EMBL" id="SBT01676.1"/>
    </source>
</evidence>
<reference evidence="2" key="1">
    <citation type="submission" date="2016-05" db="EMBL/GenBank/DDBJ databases">
        <authorList>
            <person name="Naeem Raeece"/>
        </authorList>
    </citation>
    <scope>NUCLEOTIDE SEQUENCE [LARGE SCALE GENOMIC DNA]</scope>
</reference>
<dbReference type="EMBL" id="FLQW01007196">
    <property type="protein sequence ID" value="SBT01676.1"/>
    <property type="molecule type" value="Genomic_DNA"/>
</dbReference>
<proteinExistence type="predicted"/>
<evidence type="ECO:0000313" key="2">
    <source>
        <dbReference type="Proteomes" id="UP000078597"/>
    </source>
</evidence>
<gene>
    <name evidence="1" type="ORF">PMALA_082850</name>
</gene>
<dbReference type="AlphaFoldDB" id="A0A1A8X8V8"/>
<feature type="non-terminal residue" evidence="1">
    <location>
        <position position="1"/>
    </location>
</feature>
<protein>
    <submittedName>
        <fullName evidence="1">Uncharacterized protein</fullName>
    </submittedName>
</protein>
<dbReference type="Proteomes" id="UP000078597">
    <property type="component" value="Unassembled WGS sequence"/>
</dbReference>
<name>A0A1A8X8V8_PLAMA</name>
<dbReference type="VEuPathDB" id="PlasmoDB:PmUG01_13049000"/>
<sequence>RVEYLTLLGNGKLFENTKDQDEEKKNQVTDMYIYTSKGVEKVSINTSVKDKKKEENKNKRYQYLKDKITNVLKIQEKLKQNSTEGNVLGQNVVQEGFDQGGVLLREDGLWNDLDIPGYTNAKDVITFDKSKNEINILSSKKSGELTSRDFFHDVPAIMLGAPVVDLSSAKSTTKKQLNMSRNDKDVNEQAESITEKDYITDWNILNKRISKVDNLLSVYEGESVLCNEESNDRARNEAIRDMNKQINKQMNNDMNKQMNIDMNKQMNIDMNKQMNIDQNKQMNIDQNKQMNIDQNKQMNIDQNKQMNIDQNKQMNNDMNKQMNNNMNKQVNEDMIKLASCEKNYESTKNTTQGINEKEQRNNINSSSFPKTVTHDEANDISTFQKRGNTEIHNNIYNSKTVLNGNNLNVNGNPLSHNNIDEVSILYNEMQVLSGEINNIRNKINIINNK</sequence>
<accession>A0A1A8X8V8</accession>